<keyword evidence="1" id="KW-1133">Transmembrane helix</keyword>
<dbReference type="RefSeq" id="WP_378554592.1">
    <property type="nucleotide sequence ID" value="NZ_JBHSBA010000015.1"/>
</dbReference>
<proteinExistence type="predicted"/>
<accession>A0ABV8LDR6</accession>
<gene>
    <name evidence="2" type="ORF">ACFOW8_28110</name>
</gene>
<protein>
    <submittedName>
        <fullName evidence="2">Uncharacterized protein</fullName>
    </submittedName>
</protein>
<reference evidence="3" key="1">
    <citation type="journal article" date="2019" name="Int. J. Syst. Evol. Microbiol.">
        <title>The Global Catalogue of Microorganisms (GCM) 10K type strain sequencing project: providing services to taxonomists for standard genome sequencing and annotation.</title>
        <authorList>
            <consortium name="The Broad Institute Genomics Platform"/>
            <consortium name="The Broad Institute Genome Sequencing Center for Infectious Disease"/>
            <person name="Wu L."/>
            <person name="Ma J."/>
        </authorList>
    </citation>
    <scope>NUCLEOTIDE SEQUENCE [LARGE SCALE GENOMIC DNA]</scope>
    <source>
        <strain evidence="3">CGMCC 4.7204</strain>
    </source>
</reference>
<feature type="transmembrane region" description="Helical" evidence="1">
    <location>
        <begin position="65"/>
        <end position="89"/>
    </location>
</feature>
<evidence type="ECO:0000313" key="3">
    <source>
        <dbReference type="Proteomes" id="UP001595767"/>
    </source>
</evidence>
<keyword evidence="3" id="KW-1185">Reference proteome</keyword>
<evidence type="ECO:0000313" key="2">
    <source>
        <dbReference type="EMBL" id="MFC4128803.1"/>
    </source>
</evidence>
<comment type="caution">
    <text evidence="2">The sequence shown here is derived from an EMBL/GenBank/DDBJ whole genome shotgun (WGS) entry which is preliminary data.</text>
</comment>
<dbReference type="Proteomes" id="UP001595767">
    <property type="component" value="Unassembled WGS sequence"/>
</dbReference>
<name>A0ABV8LDR6_9NOCA</name>
<sequence>MLVRILTAVLCAGISAVSLLTARIAESRADKALSASRAASHFVGDGNPTHSFFALRARHDRLDRLALRSLITSAVAALAATALTIYTLVTF</sequence>
<keyword evidence="1" id="KW-0812">Transmembrane</keyword>
<feature type="transmembrane region" description="Helical" evidence="1">
    <location>
        <begin position="6"/>
        <end position="25"/>
    </location>
</feature>
<evidence type="ECO:0000256" key="1">
    <source>
        <dbReference type="SAM" id="Phobius"/>
    </source>
</evidence>
<organism evidence="2 3">
    <name type="scientific">Nocardia rhizosphaerae</name>
    <dbReference type="NCBI Taxonomy" id="1691571"/>
    <lineage>
        <taxon>Bacteria</taxon>
        <taxon>Bacillati</taxon>
        <taxon>Actinomycetota</taxon>
        <taxon>Actinomycetes</taxon>
        <taxon>Mycobacteriales</taxon>
        <taxon>Nocardiaceae</taxon>
        <taxon>Nocardia</taxon>
    </lineage>
</organism>
<dbReference type="EMBL" id="JBHSBA010000015">
    <property type="protein sequence ID" value="MFC4128803.1"/>
    <property type="molecule type" value="Genomic_DNA"/>
</dbReference>
<keyword evidence="1" id="KW-0472">Membrane</keyword>